<name>A0A382WHT2_9ZZZZ</name>
<feature type="non-terminal residue" evidence="1">
    <location>
        <position position="81"/>
    </location>
</feature>
<dbReference type="EMBL" id="UINC01159522">
    <property type="protein sequence ID" value="SVD57651.1"/>
    <property type="molecule type" value="Genomic_DNA"/>
</dbReference>
<organism evidence="1">
    <name type="scientific">marine metagenome</name>
    <dbReference type="NCBI Taxonomy" id="408172"/>
    <lineage>
        <taxon>unclassified sequences</taxon>
        <taxon>metagenomes</taxon>
        <taxon>ecological metagenomes</taxon>
    </lineage>
</organism>
<evidence type="ECO:0000313" key="1">
    <source>
        <dbReference type="EMBL" id="SVD57651.1"/>
    </source>
</evidence>
<reference evidence="1" key="1">
    <citation type="submission" date="2018-05" db="EMBL/GenBank/DDBJ databases">
        <authorList>
            <person name="Lanie J.A."/>
            <person name="Ng W.-L."/>
            <person name="Kazmierczak K.M."/>
            <person name="Andrzejewski T.M."/>
            <person name="Davidsen T.M."/>
            <person name="Wayne K.J."/>
            <person name="Tettelin H."/>
            <person name="Glass J.I."/>
            <person name="Rusch D."/>
            <person name="Podicherti R."/>
            <person name="Tsui H.-C.T."/>
            <person name="Winkler M.E."/>
        </authorList>
    </citation>
    <scope>NUCLEOTIDE SEQUENCE</scope>
</reference>
<sequence>MLKRLLLPLIVMIVGLSAWAIAQDKQTVVVGPSILKTLPKNTTFVLHAPSLASIIRDFKSSPIYKLKDKQEFTELLAQAEQ</sequence>
<accession>A0A382WHT2</accession>
<dbReference type="AlphaFoldDB" id="A0A382WHT2"/>
<gene>
    <name evidence="1" type="ORF">METZ01_LOCUS410505</name>
</gene>
<protein>
    <submittedName>
        <fullName evidence="1">Uncharacterized protein</fullName>
    </submittedName>
</protein>
<proteinExistence type="predicted"/>